<feature type="compositionally biased region" description="Basic and acidic residues" evidence="1">
    <location>
        <begin position="107"/>
        <end position="138"/>
    </location>
</feature>
<dbReference type="AlphaFoldDB" id="A0A8H5NVL4"/>
<evidence type="ECO:0000313" key="2">
    <source>
        <dbReference type="EMBL" id="KAF5580357.1"/>
    </source>
</evidence>
<name>A0A8H5NVL4_GIBSU</name>
<evidence type="ECO:0000256" key="1">
    <source>
        <dbReference type="SAM" id="MobiDB-lite"/>
    </source>
</evidence>
<comment type="caution">
    <text evidence="2">The sequence shown here is derived from an EMBL/GenBank/DDBJ whole genome shotgun (WGS) entry which is preliminary data.</text>
</comment>
<sequence length="165" mass="19361">MSTEPFLNSVTMHERFMPYELGRQLQRFHDDHPEQLTMLTDKDWEWIRDVCSKPPTQPGEERYPAEWVISPESIISALPRWRRYMSHKHPYKGFMVERSTFLKRARVKDSKYRNPKRNMDDSRDPEGQNVGQEERNEMNQDAGSEVAHDGDSEQGGGSLWGGHLL</sequence>
<keyword evidence="3" id="KW-1185">Reference proteome</keyword>
<gene>
    <name evidence="2" type="ORF">FSUBG_13405</name>
</gene>
<dbReference type="OrthoDB" id="5056413at2759"/>
<feature type="compositionally biased region" description="Gly residues" evidence="1">
    <location>
        <begin position="153"/>
        <end position="165"/>
    </location>
</feature>
<organism evidence="2 3">
    <name type="scientific">Gibberella subglutinans</name>
    <name type="common">Fusarium subglutinans</name>
    <dbReference type="NCBI Taxonomy" id="42677"/>
    <lineage>
        <taxon>Eukaryota</taxon>
        <taxon>Fungi</taxon>
        <taxon>Dikarya</taxon>
        <taxon>Ascomycota</taxon>
        <taxon>Pezizomycotina</taxon>
        <taxon>Sordariomycetes</taxon>
        <taxon>Hypocreomycetidae</taxon>
        <taxon>Hypocreales</taxon>
        <taxon>Nectriaceae</taxon>
        <taxon>Fusarium</taxon>
        <taxon>Fusarium fujikuroi species complex</taxon>
    </lineage>
</organism>
<reference evidence="2 3" key="1">
    <citation type="submission" date="2020-05" db="EMBL/GenBank/DDBJ databases">
        <title>Identification and distribution of gene clusters putatively required for synthesis of sphingolipid metabolism inhibitors in phylogenetically diverse species of the filamentous fungus Fusarium.</title>
        <authorList>
            <person name="Kim H.-S."/>
            <person name="Busman M."/>
            <person name="Brown D.W."/>
            <person name="Divon H."/>
            <person name="Uhlig S."/>
            <person name="Proctor R.H."/>
        </authorList>
    </citation>
    <scope>NUCLEOTIDE SEQUENCE [LARGE SCALE GENOMIC DNA]</scope>
    <source>
        <strain evidence="2 3">NRRL 66333</strain>
    </source>
</reference>
<accession>A0A8H5NVL4</accession>
<dbReference type="GeneID" id="59313011"/>
<feature type="region of interest" description="Disordered" evidence="1">
    <location>
        <begin position="106"/>
        <end position="165"/>
    </location>
</feature>
<proteinExistence type="predicted"/>
<dbReference type="EMBL" id="JAAOAV010000339">
    <property type="protein sequence ID" value="KAF5580357.1"/>
    <property type="molecule type" value="Genomic_DNA"/>
</dbReference>
<evidence type="ECO:0000313" key="3">
    <source>
        <dbReference type="Proteomes" id="UP000547976"/>
    </source>
</evidence>
<protein>
    <submittedName>
        <fullName evidence="2">Uncharacterized protein</fullName>
    </submittedName>
</protein>
<dbReference type="RefSeq" id="XP_036531121.1">
    <property type="nucleotide sequence ID" value="XM_036678293.1"/>
</dbReference>
<dbReference type="Proteomes" id="UP000547976">
    <property type="component" value="Unassembled WGS sequence"/>
</dbReference>